<accession>A0A9W6LZK7</accession>
<dbReference type="EMBL" id="BSEN01000006">
    <property type="protein sequence ID" value="GLJ75991.1"/>
    <property type="molecule type" value="Genomic_DNA"/>
</dbReference>
<evidence type="ECO:0000313" key="2">
    <source>
        <dbReference type="EMBL" id="GLJ75991.1"/>
    </source>
</evidence>
<organism evidence="2 3">
    <name type="scientific">Leifsonia poae</name>
    <dbReference type="NCBI Taxonomy" id="110933"/>
    <lineage>
        <taxon>Bacteria</taxon>
        <taxon>Bacillati</taxon>
        <taxon>Actinomycetota</taxon>
        <taxon>Actinomycetes</taxon>
        <taxon>Micrococcales</taxon>
        <taxon>Microbacteriaceae</taxon>
        <taxon>Leifsonia</taxon>
    </lineage>
</organism>
<comment type="caution">
    <text evidence="2">The sequence shown here is derived from an EMBL/GenBank/DDBJ whole genome shotgun (WGS) entry which is preliminary data.</text>
</comment>
<name>A0A9W6LZK7_9MICO</name>
<gene>
    <name evidence="2" type="ORF">GCM10017584_15650</name>
</gene>
<reference evidence="2" key="1">
    <citation type="journal article" date="2014" name="Int. J. Syst. Evol. Microbiol.">
        <title>Complete genome sequence of Corynebacterium casei LMG S-19264T (=DSM 44701T), isolated from a smear-ripened cheese.</title>
        <authorList>
            <consortium name="US DOE Joint Genome Institute (JGI-PGF)"/>
            <person name="Walter F."/>
            <person name="Albersmeier A."/>
            <person name="Kalinowski J."/>
            <person name="Ruckert C."/>
        </authorList>
    </citation>
    <scope>NUCLEOTIDE SEQUENCE</scope>
    <source>
        <strain evidence="2">VKM Ac-1401</strain>
    </source>
</reference>
<keyword evidence="1" id="KW-0812">Transmembrane</keyword>
<proteinExistence type="predicted"/>
<dbReference type="Proteomes" id="UP001142372">
    <property type="component" value="Unassembled WGS sequence"/>
</dbReference>
<keyword evidence="1" id="KW-0472">Membrane</keyword>
<protein>
    <recommendedName>
        <fullName evidence="4">DUF3618 domain-containing protein</fullName>
    </recommendedName>
</protein>
<keyword evidence="1" id="KW-1133">Transmembrane helix</keyword>
<evidence type="ECO:0008006" key="4">
    <source>
        <dbReference type="Google" id="ProtNLM"/>
    </source>
</evidence>
<evidence type="ECO:0000313" key="3">
    <source>
        <dbReference type="Proteomes" id="UP001142372"/>
    </source>
</evidence>
<keyword evidence="3" id="KW-1185">Reference proteome</keyword>
<dbReference type="AlphaFoldDB" id="A0A9W6LZK7"/>
<dbReference type="RefSeq" id="WP_271176667.1">
    <property type="nucleotide sequence ID" value="NZ_BAAAJO010000005.1"/>
</dbReference>
<evidence type="ECO:0000256" key="1">
    <source>
        <dbReference type="SAM" id="Phobius"/>
    </source>
</evidence>
<feature type="transmembrane region" description="Helical" evidence="1">
    <location>
        <begin position="45"/>
        <end position="66"/>
    </location>
</feature>
<sequence>MTTERTDVERARAQVADTLSAIEYKLNVPKRTAERVQRLRQENPLVLVGAAVAVAAAIGGVVWLAVRAAQR</sequence>
<reference evidence="2" key="2">
    <citation type="submission" date="2023-01" db="EMBL/GenBank/DDBJ databases">
        <authorList>
            <person name="Sun Q."/>
            <person name="Evtushenko L."/>
        </authorList>
    </citation>
    <scope>NUCLEOTIDE SEQUENCE</scope>
    <source>
        <strain evidence="2">VKM Ac-1401</strain>
    </source>
</reference>